<evidence type="ECO:0000256" key="3">
    <source>
        <dbReference type="ARBA" id="ARBA00023034"/>
    </source>
</evidence>
<dbReference type="GeneID" id="39979498"/>
<dbReference type="Gene3D" id="2.30.42.10">
    <property type="match status" value="2"/>
</dbReference>
<evidence type="ECO:0000256" key="1">
    <source>
        <dbReference type="ARBA" id="ARBA00004394"/>
    </source>
</evidence>
<feature type="compositionally biased region" description="Polar residues" evidence="5">
    <location>
        <begin position="486"/>
        <end position="517"/>
    </location>
</feature>
<dbReference type="VEuPathDB" id="CryptoDB:cubi_02708"/>
<proteinExistence type="predicted"/>
<evidence type="ECO:0000313" key="8">
    <source>
        <dbReference type="Proteomes" id="UP000186176"/>
    </source>
</evidence>
<protein>
    <submittedName>
        <fullName evidence="7">Golgi reassembly stacking protein</fullName>
    </submittedName>
</protein>
<keyword evidence="3" id="KW-0333">Golgi apparatus</keyword>
<evidence type="ECO:0000259" key="6">
    <source>
        <dbReference type="PROSITE" id="PS51865"/>
    </source>
</evidence>
<dbReference type="InterPro" id="IPR036034">
    <property type="entry name" value="PDZ_sf"/>
</dbReference>
<organism evidence="7 8">
    <name type="scientific">Cryptosporidium ubiquitum</name>
    <dbReference type="NCBI Taxonomy" id="857276"/>
    <lineage>
        <taxon>Eukaryota</taxon>
        <taxon>Sar</taxon>
        <taxon>Alveolata</taxon>
        <taxon>Apicomplexa</taxon>
        <taxon>Conoidasida</taxon>
        <taxon>Coccidia</taxon>
        <taxon>Eucoccidiorida</taxon>
        <taxon>Eimeriorina</taxon>
        <taxon>Cryptosporidiidae</taxon>
        <taxon>Cryptosporidium</taxon>
    </lineage>
</organism>
<dbReference type="PANTHER" id="PTHR12893:SF0">
    <property type="entry name" value="GRASP65"/>
    <property type="match status" value="1"/>
</dbReference>
<feature type="domain" description="PDZ GRASP-type" evidence="6">
    <location>
        <begin position="160"/>
        <end position="251"/>
    </location>
</feature>
<feature type="region of interest" description="Disordered" evidence="5">
    <location>
        <begin position="486"/>
        <end position="524"/>
    </location>
</feature>
<dbReference type="GO" id="GO:0007030">
    <property type="term" value="P:Golgi organization"/>
    <property type="evidence" value="ECO:0007669"/>
    <property type="project" value="TreeGrafter"/>
</dbReference>
<dbReference type="InterPro" id="IPR007583">
    <property type="entry name" value="GRASP55_65"/>
</dbReference>
<comment type="caution">
    <text evidence="7">The sequence shown here is derived from an EMBL/GenBank/DDBJ whole genome shotgun (WGS) entry which is preliminary data.</text>
</comment>
<dbReference type="OrthoDB" id="3318at2759"/>
<dbReference type="RefSeq" id="XP_028875126.1">
    <property type="nucleotide sequence ID" value="XM_029019719.1"/>
</dbReference>
<feature type="compositionally biased region" description="Polar residues" evidence="5">
    <location>
        <begin position="533"/>
        <end position="550"/>
    </location>
</feature>
<gene>
    <name evidence="7" type="ORF">cubi_02708</name>
</gene>
<keyword evidence="4" id="KW-0472">Membrane</keyword>
<dbReference type="GO" id="GO:0000139">
    <property type="term" value="C:Golgi membrane"/>
    <property type="evidence" value="ECO:0007669"/>
    <property type="project" value="UniProtKB-SubCell"/>
</dbReference>
<sequence>MGGAQTKQLGGFRVCNYGENSLGRLLELERSFDYIVGIDGVPLTQVSDASHDFFLKRLKGVGKYQVKINIYNSLSTRIRTIILNPYKYNEKTEGNTSSRRCSTESEKDGLGKNAFVDGIESNMVEFDAPLNSLRVYQFLSYDDRISGLGIGVHWEEISTKGIKIVNVQDSSPAQASGLISNEDFIVASSTLMRPFYSTDDFLAFVKKNDKVSLSFIVYNTETEVIRELFITPDSNWGGKGLLGCDIAAGPLYDIPLREKEVSFSKPHHGNITYIEVISESEDGQGPIRYSLKEENEVISKDILQKEESEDKDISQQSLKTQLNKTSRENLLVKDYSFDLYRIKQSEESQFDEKQDIIEQALINSGINKVPDFSDHLNRGPIEVPNIENNQEDSESHTESNINTSESFLIISDLNEQKDSITDFKSSPTSSDEGQNIKISTELSSNHQNSNPTQEQGTPEIFVNPEVNSNEVYDSGSDHLISISSAETSQHQTQNQIQNSTYKANSHCSNSSSTQQISAEDVSEEKTGAPYYVSKSSSEPFPANSPKSEVSSGMHLHADLHVVAGTAHLISGESTEKKDLQSNLGLERANCENKDLTCIDNHDIDTEDSVLKDLRVKAEGVSKSETEQRGEFSLALEKEDNATKVENQSGPVKSQNDQIKEINYEASRIGTLDSLGERHEIQEKDQEQIPCKNIEIMSPEDERACEILKKLIEIHPRLDYDPPGTIEYTDQGEI</sequence>
<keyword evidence="2" id="KW-0677">Repeat</keyword>
<comment type="subcellular location">
    <subcellularLocation>
        <location evidence="1">Golgi apparatus membrane</location>
    </subcellularLocation>
</comment>
<feature type="region of interest" description="Disordered" evidence="5">
    <location>
        <begin position="532"/>
        <end position="551"/>
    </location>
</feature>
<dbReference type="Proteomes" id="UP000186176">
    <property type="component" value="Unassembled WGS sequence"/>
</dbReference>
<keyword evidence="8" id="KW-1185">Reference proteome</keyword>
<dbReference type="InterPro" id="IPR024958">
    <property type="entry name" value="GRASP_PDZ"/>
</dbReference>
<dbReference type="EMBL" id="LRBP01000013">
    <property type="protein sequence ID" value="OII73906.1"/>
    <property type="molecule type" value="Genomic_DNA"/>
</dbReference>
<evidence type="ECO:0000313" key="7">
    <source>
        <dbReference type="EMBL" id="OII73906.1"/>
    </source>
</evidence>
<evidence type="ECO:0000256" key="2">
    <source>
        <dbReference type="ARBA" id="ARBA00022737"/>
    </source>
</evidence>
<evidence type="ECO:0000256" key="5">
    <source>
        <dbReference type="SAM" id="MobiDB-lite"/>
    </source>
</evidence>
<dbReference type="PROSITE" id="PS51865">
    <property type="entry name" value="PDZ_GRASP"/>
    <property type="match status" value="1"/>
</dbReference>
<accession>A0A1J4MI19</accession>
<evidence type="ECO:0000256" key="4">
    <source>
        <dbReference type="ARBA" id="ARBA00023136"/>
    </source>
</evidence>
<dbReference type="AlphaFoldDB" id="A0A1J4MI19"/>
<name>A0A1J4MI19_9CRYT</name>
<dbReference type="Pfam" id="PF04495">
    <property type="entry name" value="GRASP55_65"/>
    <property type="match status" value="1"/>
</dbReference>
<dbReference type="SUPFAM" id="SSF50156">
    <property type="entry name" value="PDZ domain-like"/>
    <property type="match status" value="1"/>
</dbReference>
<dbReference type="PANTHER" id="PTHR12893">
    <property type="entry name" value="GOLGI REASSEMBLY STACKING PROTEIN GRASP"/>
    <property type="match status" value="1"/>
</dbReference>
<reference evidence="7 8" key="1">
    <citation type="submission" date="2016-10" db="EMBL/GenBank/DDBJ databases">
        <title>Reductive evolution of mitochondrial metabolism and differential evolution of invasion-related proteins in Cryptosporidium.</title>
        <authorList>
            <person name="Liu S."/>
            <person name="Roellig D.M."/>
            <person name="Guo Y."/>
            <person name="Li N."/>
            <person name="Frace M.A."/>
            <person name="Tang K."/>
            <person name="Zhang L."/>
            <person name="Feng Y."/>
            <person name="Xiao L."/>
        </authorList>
    </citation>
    <scope>NUCLEOTIDE SEQUENCE [LARGE SCALE GENOMIC DNA]</scope>
    <source>
        <strain evidence="7">39726</strain>
    </source>
</reference>
<feature type="region of interest" description="Disordered" evidence="5">
    <location>
        <begin position="373"/>
        <end position="401"/>
    </location>
</feature>